<organism evidence="3 4">
    <name type="scientific">Gemmata algarum</name>
    <dbReference type="NCBI Taxonomy" id="2975278"/>
    <lineage>
        <taxon>Bacteria</taxon>
        <taxon>Pseudomonadati</taxon>
        <taxon>Planctomycetota</taxon>
        <taxon>Planctomycetia</taxon>
        <taxon>Gemmatales</taxon>
        <taxon>Gemmataceae</taxon>
        <taxon>Gemmata</taxon>
    </lineage>
</organism>
<dbReference type="RefSeq" id="WP_320686046.1">
    <property type="nucleotide sequence ID" value="NZ_JAXBLV010000099.1"/>
</dbReference>
<keyword evidence="2" id="KW-1133">Transmembrane helix</keyword>
<keyword evidence="2" id="KW-0812">Transmembrane</keyword>
<feature type="region of interest" description="Disordered" evidence="1">
    <location>
        <begin position="75"/>
        <end position="113"/>
    </location>
</feature>
<name>A0ABU5F044_9BACT</name>
<evidence type="ECO:0000256" key="2">
    <source>
        <dbReference type="SAM" id="Phobius"/>
    </source>
</evidence>
<feature type="transmembrane region" description="Helical" evidence="2">
    <location>
        <begin position="170"/>
        <end position="192"/>
    </location>
</feature>
<reference evidence="4" key="1">
    <citation type="journal article" date="2023" name="Mar. Drugs">
        <title>Gemmata algarum, a Novel Planctomycete Isolated from an Algal Mat, Displays Antimicrobial Activity.</title>
        <authorList>
            <person name="Kumar G."/>
            <person name="Kallscheuer N."/>
            <person name="Kashif M."/>
            <person name="Ahamad S."/>
            <person name="Jagadeeshwari U."/>
            <person name="Pannikurungottu S."/>
            <person name="Haufschild T."/>
            <person name="Kabuu M."/>
            <person name="Sasikala C."/>
            <person name="Jogler C."/>
            <person name="Ramana C."/>
        </authorList>
    </citation>
    <scope>NUCLEOTIDE SEQUENCE [LARGE SCALE GENOMIC DNA]</scope>
    <source>
        <strain evidence="4">JC673</strain>
    </source>
</reference>
<feature type="transmembrane region" description="Helical" evidence="2">
    <location>
        <begin position="127"/>
        <end position="150"/>
    </location>
</feature>
<accession>A0ABU5F044</accession>
<evidence type="ECO:0000256" key="1">
    <source>
        <dbReference type="SAM" id="MobiDB-lite"/>
    </source>
</evidence>
<sequence>MAGKLVTIATFDSAGQAHEAKNVLEAAAIRAVVTDEETVSMLWHISTAVGGIKVQVLEEDADRALAVLDEAFGKEPADREPSAPGHEPADEADEPGANVPAPGTTPEAVAAAGAPVPARSREEYARVLFFAAWLGLVFPPLWFVALYYFIHAAFSEEPLSPRGRFNLLVGGLLTGLGFCTGSLLCCGFGGAFR</sequence>
<keyword evidence="2" id="KW-0472">Membrane</keyword>
<protein>
    <submittedName>
        <fullName evidence="3">DUF2007 domain-containing protein</fullName>
    </submittedName>
</protein>
<keyword evidence="4" id="KW-1185">Reference proteome</keyword>
<proteinExistence type="predicted"/>
<evidence type="ECO:0000313" key="4">
    <source>
        <dbReference type="Proteomes" id="UP001272242"/>
    </source>
</evidence>
<dbReference type="EMBL" id="JAXBLV010000099">
    <property type="protein sequence ID" value="MDY3559244.1"/>
    <property type="molecule type" value="Genomic_DNA"/>
</dbReference>
<dbReference type="Proteomes" id="UP001272242">
    <property type="component" value="Unassembled WGS sequence"/>
</dbReference>
<feature type="compositionally biased region" description="Low complexity" evidence="1">
    <location>
        <begin position="99"/>
        <end position="113"/>
    </location>
</feature>
<evidence type="ECO:0000313" key="3">
    <source>
        <dbReference type="EMBL" id="MDY3559244.1"/>
    </source>
</evidence>
<dbReference type="Gene3D" id="3.30.70.790">
    <property type="entry name" value="UreE, C-terminal domain"/>
    <property type="match status" value="1"/>
</dbReference>
<dbReference type="InterPro" id="IPR011322">
    <property type="entry name" value="N-reg_PII-like_a/b"/>
</dbReference>
<gene>
    <name evidence="3" type="ORF">R5W23_006463</name>
</gene>
<dbReference type="SUPFAM" id="SSF54913">
    <property type="entry name" value="GlnB-like"/>
    <property type="match status" value="1"/>
</dbReference>
<comment type="caution">
    <text evidence="3">The sequence shown here is derived from an EMBL/GenBank/DDBJ whole genome shotgun (WGS) entry which is preliminary data.</text>
</comment>